<dbReference type="AlphaFoldDB" id="A0A0G0JFD5"/>
<dbReference type="Pfam" id="PF08241">
    <property type="entry name" value="Methyltransf_11"/>
    <property type="match status" value="1"/>
</dbReference>
<organism evidence="2 3">
    <name type="scientific">Candidatus Magasanikbacteria bacterium GW2011_GWC2_37_14</name>
    <dbReference type="NCBI Taxonomy" id="1619046"/>
    <lineage>
        <taxon>Bacteria</taxon>
        <taxon>Candidatus Magasanikiibacteriota</taxon>
    </lineage>
</organism>
<gene>
    <name evidence="2" type="ORF">US42_C0020G0003</name>
</gene>
<evidence type="ECO:0000313" key="2">
    <source>
        <dbReference type="EMBL" id="KKQ26866.1"/>
    </source>
</evidence>
<dbReference type="STRING" id="1619046.US42_C0020G0003"/>
<keyword evidence="2" id="KW-0808">Transferase</keyword>
<evidence type="ECO:0000259" key="1">
    <source>
        <dbReference type="Pfam" id="PF08241"/>
    </source>
</evidence>
<dbReference type="GO" id="GO:0008757">
    <property type="term" value="F:S-adenosylmethionine-dependent methyltransferase activity"/>
    <property type="evidence" value="ECO:0007669"/>
    <property type="project" value="InterPro"/>
</dbReference>
<evidence type="ECO:0000313" key="3">
    <source>
        <dbReference type="Proteomes" id="UP000034849"/>
    </source>
</evidence>
<name>A0A0G0JFD5_9BACT</name>
<dbReference type="EMBL" id="LBSX01000020">
    <property type="protein sequence ID" value="KKQ26866.1"/>
    <property type="molecule type" value="Genomic_DNA"/>
</dbReference>
<feature type="domain" description="Methyltransferase type 11" evidence="1">
    <location>
        <begin position="188"/>
        <end position="243"/>
    </location>
</feature>
<keyword evidence="2" id="KW-0489">Methyltransferase</keyword>
<protein>
    <submittedName>
        <fullName evidence="2">Methyltransferase type 11</fullName>
    </submittedName>
</protein>
<comment type="caution">
    <text evidence="2">The sequence shown here is derived from an EMBL/GenBank/DDBJ whole genome shotgun (WGS) entry which is preliminary data.</text>
</comment>
<dbReference type="Gene3D" id="3.40.50.150">
    <property type="entry name" value="Vaccinia Virus protein VP39"/>
    <property type="match status" value="1"/>
</dbReference>
<dbReference type="GO" id="GO:0032259">
    <property type="term" value="P:methylation"/>
    <property type="evidence" value="ECO:0007669"/>
    <property type="project" value="UniProtKB-KW"/>
</dbReference>
<sequence>MHYLLLRNRIKNLYDRAKLVLAKLLNDVETLDSIKNIPGAEIFSGLTQDLELTAYRNMVDFQEYYNSTLDKRLAVEKYFASKYKNKISWIFKGYCQWCERDTDFLADWRYSDGVLPNYRERLVCSYCGLNNRQRFVGDYLKKVLKNRKEVFRIYCYEQVTNFYQHMARYLSNADFTGSEYLGHNKKNGEIIAGIRHEDALSLSFDSGLFDFIISNDVYEHVPDVKIALGEAYRCLKKNGVLIFSIPFFVDERITKQRVTINEEGEMIHLFPEQYHGNPLSQKGSLVFYDFGWDILDYCKEKGFKDVYMVAYYSLFYGYIGNGMQFIFCAEK</sequence>
<dbReference type="Proteomes" id="UP000034849">
    <property type="component" value="Unassembled WGS sequence"/>
</dbReference>
<accession>A0A0G0JFD5</accession>
<dbReference type="InterPro" id="IPR029063">
    <property type="entry name" value="SAM-dependent_MTases_sf"/>
</dbReference>
<dbReference type="CDD" id="cd02440">
    <property type="entry name" value="AdoMet_MTases"/>
    <property type="match status" value="1"/>
</dbReference>
<dbReference type="InterPro" id="IPR013216">
    <property type="entry name" value="Methyltransf_11"/>
</dbReference>
<dbReference type="SUPFAM" id="SSF53335">
    <property type="entry name" value="S-adenosyl-L-methionine-dependent methyltransferases"/>
    <property type="match status" value="1"/>
</dbReference>
<reference evidence="2 3" key="1">
    <citation type="journal article" date="2015" name="Nature">
        <title>rRNA introns, odd ribosomes, and small enigmatic genomes across a large radiation of phyla.</title>
        <authorList>
            <person name="Brown C.T."/>
            <person name="Hug L.A."/>
            <person name="Thomas B.C."/>
            <person name="Sharon I."/>
            <person name="Castelle C.J."/>
            <person name="Singh A."/>
            <person name="Wilkins M.J."/>
            <person name="Williams K.H."/>
            <person name="Banfield J.F."/>
        </authorList>
    </citation>
    <scope>NUCLEOTIDE SEQUENCE [LARGE SCALE GENOMIC DNA]</scope>
</reference>
<proteinExistence type="predicted"/>